<dbReference type="InterPro" id="IPR038765">
    <property type="entry name" value="Papain-like_cys_pep_sf"/>
</dbReference>
<accession>A0A087T1S9</accession>
<sequence>MDCPKSVTLSPGASSIKRNRSVKAIKLDLAINKLKSKAGPDICIIGKNTNLDKRSGSKFSSLKKHKTSCDEMKDIKKNESSDAKVSVVNRPEVEENLSSPLQKVNPTKCVLSPRSVPTIISISQSNDLSDSDVVEEKFSDSLNENFVSKCYIMWENNSNLCWLDASMSLIVHNHTLRKVFKNGLSVKINESPQIMKIFKSYYEAVYVINDRNLTRRYDPRLKIAKEKLKNIRESTLLYLQPFMKCKEGEPDSAFCSLYNLIAKDENVRNHFETEYAILRDCKKCNVRRTLKHKKPIITLSKVKSFEPSAPVSLFQCSSCKERDQEMVLIYKSLPPCLIFHFENGAGTGAIQHLEFDLQGRMYKLTGLMTMEKISDSTINHYITWIRDPATNKWLECNDLKPEILTFVGEQPDIKLQNVHIIMFEAADELGIITNNSAVLKSVLCDEDALEKKNDDVPFIDITGEESNSKSNSITNDISTTVDRKINSIESNAAALLRHGTTISLIKRNQITMDTEHNAGNTEHSNNLDQSAKVVTFSELGNNVYKLVRSYHKVSDDEKLSDDRPDKNISENNPKCITEKASPLEPENVEIAETLIGNASVKRKLFLDHEICVKKFRGVTTKNTSNEISDFQRPRDKIISPIKHNPYQSEINSDASGTENEELSSQMLPLEPKNKNFKVPDQNELKIIPKVMKEPTVDQLCEQRKLENIIWEFKNNFTKIEKLEERINALETRIVKDVEAENECPQKLLKSENSFGVKEQSFMKIQEHSENKLSNHSIESSETLKTFNKCLETSGVDTSVLADGKISAIFASNNKFCKEEKQFVSRFSSLNR</sequence>
<dbReference type="CDD" id="cd02257">
    <property type="entry name" value="Peptidase_C19"/>
    <property type="match status" value="1"/>
</dbReference>
<dbReference type="OrthoDB" id="6411614at2759"/>
<protein>
    <submittedName>
        <fullName evidence="4">Ubiquitin-specific peptidase-like protein 1</fullName>
    </submittedName>
</protein>
<dbReference type="PANTHER" id="PTHR15294:SF3">
    <property type="entry name" value="SUMO-SPECIFIC ISOPEPTIDASE USPL1"/>
    <property type="match status" value="1"/>
</dbReference>
<dbReference type="InterPro" id="IPR028890">
    <property type="entry name" value="Peptidase_C98"/>
</dbReference>
<dbReference type="InterPro" id="IPR033505">
    <property type="entry name" value="USPL1"/>
</dbReference>
<feature type="non-terminal residue" evidence="4">
    <location>
        <position position="831"/>
    </location>
</feature>
<keyword evidence="1" id="KW-0175">Coiled coil</keyword>
<evidence type="ECO:0000259" key="3">
    <source>
        <dbReference type="PROSITE" id="PS50235"/>
    </source>
</evidence>
<feature type="compositionally biased region" description="Basic and acidic residues" evidence="2">
    <location>
        <begin position="554"/>
        <end position="568"/>
    </location>
</feature>
<dbReference type="AlphaFoldDB" id="A0A087T1S9"/>
<feature type="domain" description="USP" evidence="3">
    <location>
        <begin position="152"/>
        <end position="426"/>
    </location>
</feature>
<evidence type="ECO:0000313" key="4">
    <source>
        <dbReference type="EMBL" id="KFM59068.1"/>
    </source>
</evidence>
<evidence type="ECO:0000313" key="5">
    <source>
        <dbReference type="Proteomes" id="UP000054359"/>
    </source>
</evidence>
<name>A0A087T1S9_STEMI</name>
<dbReference type="InterPro" id="IPR028889">
    <property type="entry name" value="USP"/>
</dbReference>
<dbReference type="PANTHER" id="PTHR15294">
    <property type="entry name" value="RETINOVIN-RELATED"/>
    <property type="match status" value="1"/>
</dbReference>
<dbReference type="GO" id="GO:0032183">
    <property type="term" value="F:SUMO binding"/>
    <property type="evidence" value="ECO:0007669"/>
    <property type="project" value="InterPro"/>
</dbReference>
<dbReference type="GO" id="GO:0016926">
    <property type="term" value="P:protein desumoylation"/>
    <property type="evidence" value="ECO:0007669"/>
    <property type="project" value="TreeGrafter"/>
</dbReference>
<dbReference type="Gene3D" id="3.90.70.10">
    <property type="entry name" value="Cysteine proteinases"/>
    <property type="match status" value="1"/>
</dbReference>
<dbReference type="PROSITE" id="PS50235">
    <property type="entry name" value="USP_3"/>
    <property type="match status" value="1"/>
</dbReference>
<dbReference type="GO" id="GO:0030576">
    <property type="term" value="P:Cajal body organization"/>
    <property type="evidence" value="ECO:0007669"/>
    <property type="project" value="InterPro"/>
</dbReference>
<gene>
    <name evidence="4" type="ORF">X975_24662</name>
</gene>
<dbReference type="Proteomes" id="UP000054359">
    <property type="component" value="Unassembled WGS sequence"/>
</dbReference>
<dbReference type="Pfam" id="PF15499">
    <property type="entry name" value="Peptidase_C98"/>
    <property type="match status" value="1"/>
</dbReference>
<dbReference type="STRING" id="407821.A0A087T1S9"/>
<reference evidence="4 5" key="1">
    <citation type="submission" date="2013-11" db="EMBL/GenBank/DDBJ databases">
        <title>Genome sequencing of Stegodyphus mimosarum.</title>
        <authorList>
            <person name="Bechsgaard J."/>
        </authorList>
    </citation>
    <scope>NUCLEOTIDE SEQUENCE [LARGE SCALE GENOMIC DNA]</scope>
</reference>
<organism evidence="4 5">
    <name type="scientific">Stegodyphus mimosarum</name>
    <name type="common">African social velvet spider</name>
    <dbReference type="NCBI Taxonomy" id="407821"/>
    <lineage>
        <taxon>Eukaryota</taxon>
        <taxon>Metazoa</taxon>
        <taxon>Ecdysozoa</taxon>
        <taxon>Arthropoda</taxon>
        <taxon>Chelicerata</taxon>
        <taxon>Arachnida</taxon>
        <taxon>Araneae</taxon>
        <taxon>Araneomorphae</taxon>
        <taxon>Entelegynae</taxon>
        <taxon>Eresoidea</taxon>
        <taxon>Eresidae</taxon>
        <taxon>Stegodyphus</taxon>
    </lineage>
</organism>
<feature type="coiled-coil region" evidence="1">
    <location>
        <begin position="712"/>
        <end position="739"/>
    </location>
</feature>
<keyword evidence="5" id="KW-1185">Reference proteome</keyword>
<dbReference type="GO" id="GO:0015030">
    <property type="term" value="C:Cajal body"/>
    <property type="evidence" value="ECO:0007669"/>
    <property type="project" value="TreeGrafter"/>
</dbReference>
<proteinExistence type="predicted"/>
<evidence type="ECO:0000256" key="2">
    <source>
        <dbReference type="SAM" id="MobiDB-lite"/>
    </source>
</evidence>
<dbReference type="SUPFAM" id="SSF54001">
    <property type="entry name" value="Cysteine proteinases"/>
    <property type="match status" value="1"/>
</dbReference>
<dbReference type="EMBL" id="KK113009">
    <property type="protein sequence ID" value="KFM59068.1"/>
    <property type="molecule type" value="Genomic_DNA"/>
</dbReference>
<feature type="region of interest" description="Disordered" evidence="2">
    <location>
        <begin position="554"/>
        <end position="580"/>
    </location>
</feature>
<evidence type="ECO:0000256" key="1">
    <source>
        <dbReference type="SAM" id="Coils"/>
    </source>
</evidence>